<protein>
    <submittedName>
        <fullName evidence="1">Uncharacterized protein</fullName>
    </submittedName>
</protein>
<evidence type="ECO:0000313" key="1">
    <source>
        <dbReference type="EMBL" id="QAY33112.1"/>
    </source>
</evidence>
<dbReference type="EMBL" id="CP035464">
    <property type="protein sequence ID" value="QAY33112.1"/>
    <property type="molecule type" value="Genomic_DNA"/>
</dbReference>
<dbReference type="Proteomes" id="UP000293589">
    <property type="component" value="Chromosome"/>
</dbReference>
<evidence type="ECO:0000313" key="2">
    <source>
        <dbReference type="Proteomes" id="UP000293589"/>
    </source>
</evidence>
<dbReference type="RefSeq" id="WP_129237604.1">
    <property type="nucleotide sequence ID" value="NZ_CP035464.1"/>
</dbReference>
<accession>A0A4V0YB59</accession>
<dbReference type="KEGG" id="bgx:ESN35_06630"/>
<name>A0A4V0YB59_9BIFI</name>
<dbReference type="AlphaFoldDB" id="A0A4V0YB59"/>
<reference evidence="1 2" key="1">
    <citation type="submission" date="2019-01" db="EMBL/GenBank/DDBJ databases">
        <title>Complete genome sequence of Bifidobacterium gallinarum CACC 514.</title>
        <authorList>
            <person name="Jung M."/>
        </authorList>
    </citation>
    <scope>NUCLEOTIDE SEQUENCE [LARGE SCALE GENOMIC DNA]</scope>
    <source>
        <strain evidence="1 2">CACC 514</strain>
    </source>
</reference>
<sequence length="143" mass="16369">MCKYNCNIIVDIRYKRNSTWGWNPHVEVLADLDGVRTDVSHGSASGCGYDKNSAAVCYAFRENPLLETLALWDGFNPNKPEYGPERCHDTGHGYRYAFDGQGLGVFEDLMIANGFTMVRREDYGDRMFYHFGRLMPESFSNLF</sequence>
<gene>
    <name evidence="1" type="ORF">ESN35_06630</name>
</gene>
<proteinExistence type="predicted"/>
<organism evidence="1 2">
    <name type="scientific">Bifidobacterium pullorum subsp. gallinarum</name>
    <dbReference type="NCBI Taxonomy" id="78344"/>
    <lineage>
        <taxon>Bacteria</taxon>
        <taxon>Bacillati</taxon>
        <taxon>Actinomycetota</taxon>
        <taxon>Actinomycetes</taxon>
        <taxon>Bifidobacteriales</taxon>
        <taxon>Bifidobacteriaceae</taxon>
        <taxon>Bifidobacterium</taxon>
    </lineage>
</organism>